<evidence type="ECO:0000313" key="2">
    <source>
        <dbReference type="Proteomes" id="UP000007392"/>
    </source>
</evidence>
<name>I0BQS3_9BACL</name>
<dbReference type="KEGG" id="pmw:B2K_29160"/>
<evidence type="ECO:0000313" key="1">
    <source>
        <dbReference type="EMBL" id="AFH64720.1"/>
    </source>
</evidence>
<organism evidence="1 2">
    <name type="scientific">Paenibacillus mucilaginosus K02</name>
    <dbReference type="NCBI Taxonomy" id="997761"/>
    <lineage>
        <taxon>Bacteria</taxon>
        <taxon>Bacillati</taxon>
        <taxon>Bacillota</taxon>
        <taxon>Bacilli</taxon>
        <taxon>Bacillales</taxon>
        <taxon>Paenibacillaceae</taxon>
        <taxon>Paenibacillus</taxon>
    </lineage>
</organism>
<dbReference type="EMBL" id="CP003422">
    <property type="protein sequence ID" value="AFH64720.1"/>
    <property type="molecule type" value="Genomic_DNA"/>
</dbReference>
<protein>
    <submittedName>
        <fullName evidence="1">Uncharacterized protein</fullName>
    </submittedName>
</protein>
<reference evidence="1 2" key="1">
    <citation type="submission" date="2013-06" db="EMBL/GenBank/DDBJ databases">
        <title>Complete genome sequence of Paenibacillus mucilaginosus K02.</title>
        <authorList>
            <person name="Xiao B."/>
            <person name="Sun L."/>
            <person name="Xiao L."/>
            <person name="Lian B."/>
        </authorList>
    </citation>
    <scope>NUCLEOTIDE SEQUENCE [LARGE SCALE GENOMIC DNA]</scope>
    <source>
        <strain evidence="1 2">K02</strain>
    </source>
</reference>
<sequence length="96" mass="10976">MDYYQHAVLDTEEKFALMIIIISSFDDALSGGHAPGGVWERIRRCLAEDIDIHVNTIHYWALHGEDLEDGFAVTPYIRTLLEIQGIQEERIETSTD</sequence>
<accession>I0BQS3</accession>
<dbReference type="HOGENOM" id="CLU_2357069_0_0_9"/>
<dbReference type="OrthoDB" id="6444323at2"/>
<dbReference type="AlphaFoldDB" id="I0BQS3"/>
<dbReference type="PATRIC" id="fig|997761.3.peg.5819"/>
<gene>
    <name evidence="1" type="ORF">B2K_29160</name>
</gene>
<dbReference type="Proteomes" id="UP000007392">
    <property type="component" value="Chromosome"/>
</dbReference>
<proteinExistence type="predicted"/>